<organism evidence="2 3">
    <name type="scientific">Halobellus clavatus</name>
    <dbReference type="NCBI Taxonomy" id="660517"/>
    <lineage>
        <taxon>Archaea</taxon>
        <taxon>Methanobacteriati</taxon>
        <taxon>Methanobacteriota</taxon>
        <taxon>Stenosarchaea group</taxon>
        <taxon>Halobacteria</taxon>
        <taxon>Halobacteriales</taxon>
        <taxon>Haloferacaceae</taxon>
        <taxon>Halobellus</taxon>
    </lineage>
</organism>
<evidence type="ECO:0000313" key="2">
    <source>
        <dbReference type="EMBL" id="SDX64274.1"/>
    </source>
</evidence>
<sequence length="176" mass="19027">MASTTHYEETQYFRQTWLWALLVIGGVPAALLGVTAVVTDADAGTNVPLWTGIILALVVGPFVVLSRANLRIEVRDTGLRLRLWPFHLRARTVPYADIASITATEISPLGEFGGVGVRLQPTVSRWGVRFDGPLGYIVEGTQAVRIERDGGRTLVVTSVDPHALVRAVGRVGGIDE</sequence>
<name>A0A1H3DF03_9EURY</name>
<proteinExistence type="predicted"/>
<accession>A0A1H3DF03</accession>
<reference evidence="3" key="1">
    <citation type="submission" date="2016-10" db="EMBL/GenBank/DDBJ databases">
        <authorList>
            <person name="Varghese N."/>
            <person name="Submissions S."/>
        </authorList>
    </citation>
    <scope>NUCLEOTIDE SEQUENCE [LARGE SCALE GENOMIC DNA]</scope>
    <source>
        <strain evidence="3">CGMCC 1.10118</strain>
    </source>
</reference>
<dbReference type="AlphaFoldDB" id="A0A1H3DF03"/>
<evidence type="ECO:0000256" key="1">
    <source>
        <dbReference type="SAM" id="Phobius"/>
    </source>
</evidence>
<dbReference type="EMBL" id="FNPB01000001">
    <property type="protein sequence ID" value="SDX64274.1"/>
    <property type="molecule type" value="Genomic_DNA"/>
</dbReference>
<keyword evidence="1" id="KW-0472">Membrane</keyword>
<keyword evidence="1" id="KW-0812">Transmembrane</keyword>
<dbReference type="OrthoDB" id="132173at2157"/>
<dbReference type="STRING" id="660517.SAMN04487946_101498"/>
<evidence type="ECO:0008006" key="4">
    <source>
        <dbReference type="Google" id="ProtNLM"/>
    </source>
</evidence>
<evidence type="ECO:0000313" key="3">
    <source>
        <dbReference type="Proteomes" id="UP000199170"/>
    </source>
</evidence>
<gene>
    <name evidence="2" type="ORF">SAMN04487946_101498</name>
</gene>
<feature type="transmembrane region" description="Helical" evidence="1">
    <location>
        <begin position="16"/>
        <end position="37"/>
    </location>
</feature>
<keyword evidence="1" id="KW-1133">Transmembrane helix</keyword>
<dbReference type="RefSeq" id="WP_089764759.1">
    <property type="nucleotide sequence ID" value="NZ_FNPB01000001.1"/>
</dbReference>
<protein>
    <recommendedName>
        <fullName evidence="4">PH domain-containing protein</fullName>
    </recommendedName>
</protein>
<feature type="transmembrane region" description="Helical" evidence="1">
    <location>
        <begin position="49"/>
        <end position="70"/>
    </location>
</feature>
<dbReference type="Proteomes" id="UP000199170">
    <property type="component" value="Unassembled WGS sequence"/>
</dbReference>
<keyword evidence="3" id="KW-1185">Reference proteome</keyword>